<dbReference type="KEGG" id="bmei:Spa11_02740"/>
<evidence type="ECO:0000313" key="2">
    <source>
        <dbReference type="Proteomes" id="UP000316426"/>
    </source>
</evidence>
<dbReference type="AlphaFoldDB" id="A0A518K2S3"/>
<sequence>MQIVTKSVVKVDRRITNDGEFILSARVSNTGSIEELLRAISVDLTR</sequence>
<accession>A0A518K2S3</accession>
<name>A0A518K2S3_9BACT</name>
<evidence type="ECO:0000313" key="1">
    <source>
        <dbReference type="EMBL" id="QDV72103.1"/>
    </source>
</evidence>
<keyword evidence="2" id="KW-1185">Reference proteome</keyword>
<organism evidence="1 2">
    <name type="scientific">Botrimarina mediterranea</name>
    <dbReference type="NCBI Taxonomy" id="2528022"/>
    <lineage>
        <taxon>Bacteria</taxon>
        <taxon>Pseudomonadati</taxon>
        <taxon>Planctomycetota</taxon>
        <taxon>Planctomycetia</taxon>
        <taxon>Pirellulales</taxon>
        <taxon>Lacipirellulaceae</taxon>
        <taxon>Botrimarina</taxon>
    </lineage>
</organism>
<dbReference type="Proteomes" id="UP000316426">
    <property type="component" value="Chromosome"/>
</dbReference>
<reference evidence="1 2" key="1">
    <citation type="submission" date="2019-02" db="EMBL/GenBank/DDBJ databases">
        <title>Deep-cultivation of Planctomycetes and their phenomic and genomic characterization uncovers novel biology.</title>
        <authorList>
            <person name="Wiegand S."/>
            <person name="Jogler M."/>
            <person name="Boedeker C."/>
            <person name="Pinto D."/>
            <person name="Vollmers J."/>
            <person name="Rivas-Marin E."/>
            <person name="Kohn T."/>
            <person name="Peeters S.H."/>
            <person name="Heuer A."/>
            <person name="Rast P."/>
            <person name="Oberbeckmann S."/>
            <person name="Bunk B."/>
            <person name="Jeske O."/>
            <person name="Meyerdierks A."/>
            <person name="Storesund J.E."/>
            <person name="Kallscheuer N."/>
            <person name="Luecker S."/>
            <person name="Lage O.M."/>
            <person name="Pohl T."/>
            <person name="Merkel B.J."/>
            <person name="Hornburger P."/>
            <person name="Mueller R.-W."/>
            <person name="Bruemmer F."/>
            <person name="Labrenz M."/>
            <person name="Spormann A.M."/>
            <person name="Op den Camp H."/>
            <person name="Overmann J."/>
            <person name="Amann R."/>
            <person name="Jetten M.S.M."/>
            <person name="Mascher T."/>
            <person name="Medema M.H."/>
            <person name="Devos D.P."/>
            <person name="Kaster A.-K."/>
            <person name="Ovreas L."/>
            <person name="Rohde M."/>
            <person name="Galperin M.Y."/>
            <person name="Jogler C."/>
        </authorList>
    </citation>
    <scope>NUCLEOTIDE SEQUENCE [LARGE SCALE GENOMIC DNA]</scope>
    <source>
        <strain evidence="1 2">Spa11</strain>
    </source>
</reference>
<dbReference type="EMBL" id="CP036349">
    <property type="protein sequence ID" value="QDV72103.1"/>
    <property type="molecule type" value="Genomic_DNA"/>
</dbReference>
<protein>
    <submittedName>
        <fullName evidence="1">Uncharacterized protein</fullName>
    </submittedName>
</protein>
<gene>
    <name evidence="1" type="ORF">Spa11_02740</name>
</gene>
<proteinExistence type="predicted"/>